<name>A0A0M9VMY3_9BASI</name>
<dbReference type="InterPro" id="IPR013927">
    <property type="entry name" value="TF_Opi1_Ccg-8"/>
</dbReference>
<dbReference type="STRING" id="77020.A0A0M9VMY3"/>
<evidence type="ECO:0008006" key="4">
    <source>
        <dbReference type="Google" id="ProtNLM"/>
    </source>
</evidence>
<feature type="compositionally biased region" description="Polar residues" evidence="1">
    <location>
        <begin position="212"/>
        <end position="222"/>
    </location>
</feature>
<feature type="region of interest" description="Disordered" evidence="1">
    <location>
        <begin position="212"/>
        <end position="269"/>
    </location>
</feature>
<dbReference type="GO" id="GO:0005783">
    <property type="term" value="C:endoplasmic reticulum"/>
    <property type="evidence" value="ECO:0007669"/>
    <property type="project" value="TreeGrafter"/>
</dbReference>
<dbReference type="AlphaFoldDB" id="A0A0M9VMY3"/>
<dbReference type="GO" id="GO:0030968">
    <property type="term" value="P:endoplasmic reticulum unfolded protein response"/>
    <property type="evidence" value="ECO:0007669"/>
    <property type="project" value="TreeGrafter"/>
</dbReference>
<dbReference type="GeneID" id="28727769"/>
<dbReference type="VEuPathDB" id="FungiDB:Malapachy_1390"/>
<dbReference type="EMBL" id="LGAV01000009">
    <property type="protein sequence ID" value="KOS12769.1"/>
    <property type="molecule type" value="Genomic_DNA"/>
</dbReference>
<accession>A0A0M9VMY3</accession>
<dbReference type="Pfam" id="PF08618">
    <property type="entry name" value="Opi1"/>
    <property type="match status" value="1"/>
</dbReference>
<evidence type="ECO:0000256" key="1">
    <source>
        <dbReference type="SAM" id="MobiDB-lite"/>
    </source>
</evidence>
<dbReference type="GO" id="GO:0008654">
    <property type="term" value="P:phospholipid biosynthetic process"/>
    <property type="evidence" value="ECO:0007669"/>
    <property type="project" value="TreeGrafter"/>
</dbReference>
<evidence type="ECO:0000313" key="2">
    <source>
        <dbReference type="EMBL" id="KOS12769.1"/>
    </source>
</evidence>
<keyword evidence="3" id="KW-1185">Reference proteome</keyword>
<dbReference type="GO" id="GO:0006357">
    <property type="term" value="P:regulation of transcription by RNA polymerase II"/>
    <property type="evidence" value="ECO:0007669"/>
    <property type="project" value="TreeGrafter"/>
</dbReference>
<feature type="compositionally biased region" description="Polar residues" evidence="1">
    <location>
        <begin position="138"/>
        <end position="152"/>
    </location>
</feature>
<organism evidence="2 3">
    <name type="scientific">Malassezia pachydermatis</name>
    <dbReference type="NCBI Taxonomy" id="77020"/>
    <lineage>
        <taxon>Eukaryota</taxon>
        <taxon>Fungi</taxon>
        <taxon>Dikarya</taxon>
        <taxon>Basidiomycota</taxon>
        <taxon>Ustilaginomycotina</taxon>
        <taxon>Malasseziomycetes</taxon>
        <taxon>Malasseziales</taxon>
        <taxon>Malasseziaceae</taxon>
        <taxon>Malassezia</taxon>
    </lineage>
</organism>
<reference evidence="2 3" key="1">
    <citation type="submission" date="2015-07" db="EMBL/GenBank/DDBJ databases">
        <title>Draft Genome Sequence of Malassezia furfur CBS1878 and Malassezia pachydermatis CBS1879.</title>
        <authorList>
            <person name="Triana S."/>
            <person name="Ohm R."/>
            <person name="Gonzalez A."/>
            <person name="DeCock H."/>
            <person name="Restrepo S."/>
            <person name="Celis A."/>
        </authorList>
    </citation>
    <scope>NUCLEOTIDE SEQUENCE [LARGE SCALE GENOMIC DNA]</scope>
    <source>
        <strain evidence="2 3">CBS 1879</strain>
    </source>
</reference>
<proteinExistence type="predicted"/>
<feature type="compositionally biased region" description="Basic and acidic residues" evidence="1">
    <location>
        <begin position="237"/>
        <end position="269"/>
    </location>
</feature>
<dbReference type="PANTHER" id="PTHR38406">
    <property type="entry name" value="TRANSCRIPTIONAL REPRESSOR OPI1"/>
    <property type="match status" value="1"/>
</dbReference>
<protein>
    <recommendedName>
        <fullName evidence="4">Opi1-domain-containing protein</fullName>
    </recommendedName>
</protein>
<dbReference type="OrthoDB" id="2441642at2759"/>
<dbReference type="PANTHER" id="PTHR38406:SF1">
    <property type="entry name" value="TRANSCRIPTIONAL REPRESSOR OPI1"/>
    <property type="match status" value="1"/>
</dbReference>
<dbReference type="GO" id="GO:0003714">
    <property type="term" value="F:transcription corepressor activity"/>
    <property type="evidence" value="ECO:0007669"/>
    <property type="project" value="InterPro"/>
</dbReference>
<dbReference type="RefSeq" id="XP_017990401.1">
    <property type="nucleotide sequence ID" value="XM_018135894.1"/>
</dbReference>
<dbReference type="Proteomes" id="UP000037751">
    <property type="component" value="Unassembled WGS sequence"/>
</dbReference>
<feature type="region of interest" description="Disordered" evidence="1">
    <location>
        <begin position="135"/>
        <end position="155"/>
    </location>
</feature>
<sequence length="269" mass="29980">MAKSSNENSTCKAHWSALLNLGAAASGLSIALSHDSMKSLKYCISWLQYAIAHIEHHVNDLQDFMDALRKDGSSLTPAAMQKLANTQKEITELIRTIIDVASKYVDNALPEYARRIVKNCLLSLPERWRHASLKLADASQSPSKQHVQTPSGANEDDMQIQKYCHPSVEVTAAKLLTLGVESLKIMKRMMQVLVEVMDHADSWVERLGSMLPQSTASSSTPSRPHGSKHGASDTDSLEEHDQKRMRKDDWNEHESLSPKRPSDSLPKKE</sequence>
<gene>
    <name evidence="2" type="ORF">Malapachy_1390</name>
</gene>
<comment type="caution">
    <text evidence="2">The sequence shown here is derived from an EMBL/GenBank/DDBJ whole genome shotgun (WGS) entry which is preliminary data.</text>
</comment>
<evidence type="ECO:0000313" key="3">
    <source>
        <dbReference type="Proteomes" id="UP000037751"/>
    </source>
</evidence>
<dbReference type="GO" id="GO:0005634">
    <property type="term" value="C:nucleus"/>
    <property type="evidence" value="ECO:0007669"/>
    <property type="project" value="TreeGrafter"/>
</dbReference>